<sequence>MEDSKKIFVIFICLLVSSSGFCRNSCRKAVNQARSDFQHGNYSFHSEEVVPADNTYFYVLYKYYKINWYFTDSSNYYKCYDGEMNKLLQKKYGKKFLDRAQVICDSLDNTPDWRKNARFTGGDKALK</sequence>
<comment type="caution">
    <text evidence="1">The sequence shown here is derived from an EMBL/GenBank/DDBJ whole genome shotgun (WGS) entry which is preliminary data.</text>
</comment>
<proteinExistence type="predicted"/>
<accession>A0A7W5DPX5</accession>
<dbReference type="Proteomes" id="UP000544222">
    <property type="component" value="Unassembled WGS sequence"/>
</dbReference>
<name>A0A7W5DPX5_9PORP</name>
<organism evidence="1 2">
    <name type="scientific">Microbacter margulisiae</name>
    <dbReference type="NCBI Taxonomy" id="1350067"/>
    <lineage>
        <taxon>Bacteria</taxon>
        <taxon>Pseudomonadati</taxon>
        <taxon>Bacteroidota</taxon>
        <taxon>Bacteroidia</taxon>
        <taxon>Bacteroidales</taxon>
        <taxon>Porphyromonadaceae</taxon>
        <taxon>Microbacter</taxon>
    </lineage>
</organism>
<reference evidence="1 2" key="1">
    <citation type="submission" date="2020-08" db="EMBL/GenBank/DDBJ databases">
        <title>Genomic Encyclopedia of Type Strains, Phase IV (KMG-IV): sequencing the most valuable type-strain genomes for metagenomic binning, comparative biology and taxonomic classification.</title>
        <authorList>
            <person name="Goeker M."/>
        </authorList>
    </citation>
    <scope>NUCLEOTIDE SEQUENCE [LARGE SCALE GENOMIC DNA]</scope>
    <source>
        <strain evidence="1 2">DSM 27471</strain>
    </source>
</reference>
<dbReference type="AlphaFoldDB" id="A0A7W5DPX5"/>
<keyword evidence="2" id="KW-1185">Reference proteome</keyword>
<evidence type="ECO:0000313" key="2">
    <source>
        <dbReference type="Proteomes" id="UP000544222"/>
    </source>
</evidence>
<dbReference type="RefSeq" id="WP_183412654.1">
    <property type="nucleotide sequence ID" value="NZ_JACHYB010000001.1"/>
</dbReference>
<protein>
    <submittedName>
        <fullName evidence="1">Uncharacterized protein</fullName>
    </submittedName>
</protein>
<dbReference type="EMBL" id="JACHYB010000001">
    <property type="protein sequence ID" value="MBB3186817.1"/>
    <property type="molecule type" value="Genomic_DNA"/>
</dbReference>
<gene>
    <name evidence="1" type="ORF">FHX64_000980</name>
</gene>
<evidence type="ECO:0000313" key="1">
    <source>
        <dbReference type="EMBL" id="MBB3186817.1"/>
    </source>
</evidence>